<evidence type="ECO:0000313" key="17">
    <source>
        <dbReference type="Proteomes" id="UP000494040"/>
    </source>
</evidence>
<evidence type="ECO:0000256" key="14">
    <source>
        <dbReference type="RuleBase" id="RU000461"/>
    </source>
</evidence>
<sequence>MFLELLLLVPGIWLFVYFWWTRNYDHWLKKGIPYEKPTFPYGNIKDVIYVKETLGDFTKRLYNNFPNSKIVGFYGLRTPMAVVRDPDIMKDILIKEFNSFPITAFEFNKNVDPMMALNPFGLSGDKWKLFRSFHSQAHTLARLKGMVPAIAKSASNFLQHIRQNIGEELNVRELTRYFAVDAVASCAYTTECNSFVNPDNPFVKETMDRMFTSNPSILALLFAPWWNLFSRGRLVSPVVEKFFKELGTTLIAHRKNNNLMSNDLIQLIISHNEKAVKEGNKPLDETELAATLVTVFLDGTETVSLVLTNVLYLLASHPEVQSKLRQELVNADCSFENDLAFDKINNLEYLDMVLQETLRIHPTIYVITRLCTTDTQLGECKIEKGTKIFIPLTALTTDPMYFPEPDKFIPERFSKEGREKLPKFTHMPFGEGPKSCVGMKYAVLSIKTALINLVLNFNISLSPRHKSKYVLPDPNSSFVCWPKDDTYMKFQPI</sequence>
<feature type="binding site" description="axial binding residue" evidence="13">
    <location>
        <position position="436"/>
    </location>
    <ligand>
        <name>heme</name>
        <dbReference type="ChEBI" id="CHEBI:30413"/>
    </ligand>
    <ligandPart>
        <name>Fe</name>
        <dbReference type="ChEBI" id="CHEBI:18248"/>
    </ligandPart>
</feature>
<dbReference type="PROSITE" id="PS00086">
    <property type="entry name" value="CYTOCHROME_P450"/>
    <property type="match status" value="1"/>
</dbReference>
<keyword evidence="7" id="KW-0256">Endoplasmic reticulum</keyword>
<dbReference type="OrthoDB" id="6622815at2759"/>
<keyword evidence="10 13" id="KW-0408">Iron</keyword>
<keyword evidence="8" id="KW-0492">Microsome</keyword>
<evidence type="ECO:0000256" key="8">
    <source>
        <dbReference type="ARBA" id="ARBA00022848"/>
    </source>
</evidence>
<dbReference type="OMA" id="VFIMREK"/>
<evidence type="ECO:0000256" key="2">
    <source>
        <dbReference type="ARBA" id="ARBA00004174"/>
    </source>
</evidence>
<keyword evidence="5 13" id="KW-0349">Heme</keyword>
<keyword evidence="9 14" id="KW-0560">Oxidoreductase</keyword>
<dbReference type="InterPro" id="IPR036396">
    <property type="entry name" value="Cyt_P450_sf"/>
</dbReference>
<dbReference type="GO" id="GO:0020037">
    <property type="term" value="F:heme binding"/>
    <property type="evidence" value="ECO:0007669"/>
    <property type="project" value="InterPro"/>
</dbReference>
<dbReference type="AlphaFoldDB" id="A0A8I6TJM5"/>
<organism evidence="16 17">
    <name type="scientific">Cimex lectularius</name>
    <name type="common">Bed bug</name>
    <name type="synonym">Acanthia lectularia</name>
    <dbReference type="NCBI Taxonomy" id="79782"/>
    <lineage>
        <taxon>Eukaryota</taxon>
        <taxon>Metazoa</taxon>
        <taxon>Ecdysozoa</taxon>
        <taxon>Arthropoda</taxon>
        <taxon>Hexapoda</taxon>
        <taxon>Insecta</taxon>
        <taxon>Pterygota</taxon>
        <taxon>Neoptera</taxon>
        <taxon>Paraneoptera</taxon>
        <taxon>Hemiptera</taxon>
        <taxon>Heteroptera</taxon>
        <taxon>Panheteroptera</taxon>
        <taxon>Cimicomorpha</taxon>
        <taxon>Cimicidae</taxon>
        <taxon>Cimex</taxon>
    </lineage>
</organism>
<dbReference type="InterPro" id="IPR001128">
    <property type="entry name" value="Cyt_P450"/>
</dbReference>
<evidence type="ECO:0000256" key="6">
    <source>
        <dbReference type="ARBA" id="ARBA00022723"/>
    </source>
</evidence>
<dbReference type="InterPro" id="IPR017972">
    <property type="entry name" value="Cyt_P450_CS"/>
</dbReference>
<dbReference type="RefSeq" id="XP_014256245.1">
    <property type="nucleotide sequence ID" value="XM_014400759.2"/>
</dbReference>
<evidence type="ECO:0000256" key="12">
    <source>
        <dbReference type="ARBA" id="ARBA00023136"/>
    </source>
</evidence>
<evidence type="ECO:0000256" key="10">
    <source>
        <dbReference type="ARBA" id="ARBA00023004"/>
    </source>
</evidence>
<dbReference type="InterPro" id="IPR002401">
    <property type="entry name" value="Cyt_P450_E_grp-I"/>
</dbReference>
<evidence type="ECO:0000256" key="9">
    <source>
        <dbReference type="ARBA" id="ARBA00023002"/>
    </source>
</evidence>
<evidence type="ECO:0000256" key="11">
    <source>
        <dbReference type="ARBA" id="ARBA00023033"/>
    </source>
</evidence>
<dbReference type="Gene3D" id="1.10.630.10">
    <property type="entry name" value="Cytochrome P450"/>
    <property type="match status" value="1"/>
</dbReference>
<proteinExistence type="inferred from homology"/>
<evidence type="ECO:0000256" key="13">
    <source>
        <dbReference type="PIRSR" id="PIRSR602401-1"/>
    </source>
</evidence>
<dbReference type="CDD" id="cd11056">
    <property type="entry name" value="CYP6-like"/>
    <property type="match status" value="1"/>
</dbReference>
<keyword evidence="17" id="KW-1185">Reference proteome</keyword>
<protein>
    <recommendedName>
        <fullName evidence="18">Cytochrome P450</fullName>
    </recommendedName>
</protein>
<accession>A0A8I6TJM5</accession>
<evidence type="ECO:0000313" key="16">
    <source>
        <dbReference type="EnsemblMetazoa" id="XP_014256245.1"/>
    </source>
</evidence>
<dbReference type="GO" id="GO:0004497">
    <property type="term" value="F:monooxygenase activity"/>
    <property type="evidence" value="ECO:0007669"/>
    <property type="project" value="UniProtKB-KW"/>
</dbReference>
<comment type="similarity">
    <text evidence="4 14">Belongs to the cytochrome P450 family.</text>
</comment>
<dbReference type="GO" id="GO:0005506">
    <property type="term" value="F:iron ion binding"/>
    <property type="evidence" value="ECO:0007669"/>
    <property type="project" value="InterPro"/>
</dbReference>
<comment type="subcellular location">
    <subcellularLocation>
        <location evidence="3">Endoplasmic reticulum membrane</location>
        <topology evidence="3">Peripheral membrane protein</topology>
    </subcellularLocation>
    <subcellularLocation>
        <location evidence="2">Microsome membrane</location>
        <topology evidence="2">Peripheral membrane protein</topology>
    </subcellularLocation>
</comment>
<evidence type="ECO:0000256" key="15">
    <source>
        <dbReference type="SAM" id="Phobius"/>
    </source>
</evidence>
<dbReference type="PRINTS" id="PR00385">
    <property type="entry name" value="P450"/>
</dbReference>
<keyword evidence="15" id="KW-1133">Transmembrane helix</keyword>
<keyword evidence="11 14" id="KW-0503">Monooxygenase</keyword>
<reference evidence="16" key="1">
    <citation type="submission" date="2022-01" db="UniProtKB">
        <authorList>
            <consortium name="EnsemblMetazoa"/>
        </authorList>
    </citation>
    <scope>IDENTIFICATION</scope>
</reference>
<evidence type="ECO:0008006" key="18">
    <source>
        <dbReference type="Google" id="ProtNLM"/>
    </source>
</evidence>
<dbReference type="PANTHER" id="PTHR24292:SF54">
    <property type="entry name" value="CYP9F3-RELATED"/>
    <property type="match status" value="1"/>
</dbReference>
<keyword evidence="6 13" id="KW-0479">Metal-binding</keyword>
<dbReference type="GeneID" id="106670428"/>
<dbReference type="FunFam" id="1.10.630.10:FF:000182">
    <property type="entry name" value="Cytochrome P450 3A4"/>
    <property type="match status" value="1"/>
</dbReference>
<dbReference type="Proteomes" id="UP000494040">
    <property type="component" value="Unassembled WGS sequence"/>
</dbReference>
<dbReference type="SUPFAM" id="SSF48264">
    <property type="entry name" value="Cytochrome P450"/>
    <property type="match status" value="1"/>
</dbReference>
<evidence type="ECO:0000256" key="7">
    <source>
        <dbReference type="ARBA" id="ARBA00022824"/>
    </source>
</evidence>
<keyword evidence="15" id="KW-0812">Transmembrane</keyword>
<evidence type="ECO:0000256" key="1">
    <source>
        <dbReference type="ARBA" id="ARBA00001971"/>
    </source>
</evidence>
<comment type="cofactor">
    <cofactor evidence="1 13">
        <name>heme</name>
        <dbReference type="ChEBI" id="CHEBI:30413"/>
    </cofactor>
</comment>
<keyword evidence="12 15" id="KW-0472">Membrane</keyword>
<dbReference type="GO" id="GO:0016705">
    <property type="term" value="F:oxidoreductase activity, acting on paired donors, with incorporation or reduction of molecular oxygen"/>
    <property type="evidence" value="ECO:0007669"/>
    <property type="project" value="InterPro"/>
</dbReference>
<dbReference type="PRINTS" id="PR00463">
    <property type="entry name" value="EP450I"/>
</dbReference>
<dbReference type="KEGG" id="clec:106670428"/>
<dbReference type="EnsemblMetazoa" id="XM_014400759.2">
    <property type="protein sequence ID" value="XP_014256245.1"/>
    <property type="gene ID" value="LOC106670428"/>
</dbReference>
<feature type="transmembrane region" description="Helical" evidence="15">
    <location>
        <begin position="5"/>
        <end position="20"/>
    </location>
</feature>
<evidence type="ECO:0000256" key="4">
    <source>
        <dbReference type="ARBA" id="ARBA00010617"/>
    </source>
</evidence>
<evidence type="ECO:0000256" key="5">
    <source>
        <dbReference type="ARBA" id="ARBA00022617"/>
    </source>
</evidence>
<dbReference type="GO" id="GO:0005789">
    <property type="term" value="C:endoplasmic reticulum membrane"/>
    <property type="evidence" value="ECO:0007669"/>
    <property type="project" value="UniProtKB-SubCell"/>
</dbReference>
<dbReference type="InterPro" id="IPR050476">
    <property type="entry name" value="Insect_CytP450_Detox"/>
</dbReference>
<dbReference type="Pfam" id="PF00067">
    <property type="entry name" value="p450"/>
    <property type="match status" value="1"/>
</dbReference>
<dbReference type="PANTHER" id="PTHR24292">
    <property type="entry name" value="CYTOCHROME P450"/>
    <property type="match status" value="1"/>
</dbReference>
<name>A0A8I6TJM5_CIMLE</name>
<evidence type="ECO:0000256" key="3">
    <source>
        <dbReference type="ARBA" id="ARBA00004406"/>
    </source>
</evidence>